<keyword evidence="1" id="KW-0560">Oxidoreductase</keyword>
<dbReference type="PROSITE" id="PS00837">
    <property type="entry name" value="ALADH_PNT_2"/>
    <property type="match status" value="1"/>
</dbReference>
<dbReference type="InterPro" id="IPR023753">
    <property type="entry name" value="FAD/NAD-binding_dom"/>
</dbReference>
<dbReference type="PRINTS" id="PR00368">
    <property type="entry name" value="FADPNR"/>
</dbReference>
<dbReference type="PRINTS" id="PR00411">
    <property type="entry name" value="PNDRDTASEI"/>
</dbReference>
<dbReference type="AlphaFoldDB" id="A0A7G6DYY8"/>
<dbReference type="EMBL" id="CP045798">
    <property type="protein sequence ID" value="QNB45042.1"/>
    <property type="molecule type" value="Genomic_DNA"/>
</dbReference>
<dbReference type="PANTHER" id="PTHR42949">
    <property type="entry name" value="ANAEROBIC GLYCEROL-3-PHOSPHATE DEHYDROGENASE SUBUNIT B"/>
    <property type="match status" value="1"/>
</dbReference>
<dbReference type="KEGG" id="tfr:BR63_01110"/>
<dbReference type="RefSeq" id="WP_034422964.1">
    <property type="nucleotide sequence ID" value="NZ_CP045798.1"/>
</dbReference>
<accession>A0A7G6DYY8</accession>
<dbReference type="OrthoDB" id="9776839at2"/>
<evidence type="ECO:0000259" key="2">
    <source>
        <dbReference type="Pfam" id="PF07992"/>
    </source>
</evidence>
<evidence type="ECO:0000256" key="1">
    <source>
        <dbReference type="ARBA" id="ARBA00023002"/>
    </source>
</evidence>
<reference evidence="3 4" key="1">
    <citation type="journal article" date="2019" name="Front. Microbiol.">
        <title>Thermoanaerosceptrum fracticalcis gen. nov. sp. nov., a Novel Fumarate-Fermenting Microorganism From a Deep Fractured Carbonate Aquifer of the US Great Basin.</title>
        <authorList>
            <person name="Hamilton-Brehm S.D."/>
            <person name="Stewart L.E."/>
            <person name="Zavarin M."/>
            <person name="Caldwell M."/>
            <person name="Lawson P.A."/>
            <person name="Onstott T.C."/>
            <person name="Grzymski J."/>
            <person name="Neveux I."/>
            <person name="Lollar B.S."/>
            <person name="Russell C.E."/>
            <person name="Moser D.P."/>
        </authorList>
    </citation>
    <scope>NUCLEOTIDE SEQUENCE [LARGE SCALE GENOMIC DNA]</scope>
    <source>
        <strain evidence="3 4">DRI-13</strain>
    </source>
</reference>
<proteinExistence type="predicted"/>
<dbReference type="InterPro" id="IPR008143">
    <property type="entry name" value="Ala_DH/PNT_CS2"/>
</dbReference>
<organism evidence="3 4">
    <name type="scientific">Thermanaerosceptrum fracticalcis</name>
    <dbReference type="NCBI Taxonomy" id="1712410"/>
    <lineage>
        <taxon>Bacteria</taxon>
        <taxon>Bacillati</taxon>
        <taxon>Bacillota</taxon>
        <taxon>Clostridia</taxon>
        <taxon>Eubacteriales</taxon>
        <taxon>Peptococcaceae</taxon>
        <taxon>Thermanaerosceptrum</taxon>
    </lineage>
</organism>
<dbReference type="InterPro" id="IPR036188">
    <property type="entry name" value="FAD/NAD-bd_sf"/>
</dbReference>
<dbReference type="SUPFAM" id="SSF51905">
    <property type="entry name" value="FAD/NAD(P)-binding domain"/>
    <property type="match status" value="1"/>
</dbReference>
<protein>
    <submittedName>
        <fullName evidence="3">FAD-dependent oxidoreductase</fullName>
    </submittedName>
</protein>
<dbReference type="Proteomes" id="UP000515847">
    <property type="component" value="Chromosome"/>
</dbReference>
<dbReference type="Pfam" id="PF07992">
    <property type="entry name" value="Pyr_redox_2"/>
    <property type="match status" value="1"/>
</dbReference>
<gene>
    <name evidence="3" type="ORF">BR63_01110</name>
</gene>
<evidence type="ECO:0000313" key="4">
    <source>
        <dbReference type="Proteomes" id="UP000515847"/>
    </source>
</evidence>
<sequence length="373" mass="39869">MIACEICVIGGGPAGLMAALHAASLGASVVIIDRNDYLGGQLIKQTHRFFGSKEQRASERGVNISRELSFAVEEEENIKVLTAATALGYYKDGVVTVEKDERFLKIKPQKIIVATGGAEKTLPFPNNDLPGVYGAGAVQTLVNVYGVKPGQRVLMVGAGNIGVIVSYQLLQAGVEVAGIVEAAPRIGAYWVHAAKVVRAGVPIYTRHTIKGAWGEKEVEGATTVELDDQWRPIPGTEKDFDVDVICLSVGLSPLTEILWQAGCAMKYVPELSGYVPLRNVDMETSVPGIYIAGDAGGIEEASAAMMEGALAGLSAARALGYSASDFNSRRANILRELENLRSGPVGEKIRKGLKKVTLIERQEFRVLPLSSNF</sequence>
<evidence type="ECO:0000313" key="3">
    <source>
        <dbReference type="EMBL" id="QNB45042.1"/>
    </source>
</evidence>
<keyword evidence="4" id="KW-1185">Reference proteome</keyword>
<dbReference type="Gene3D" id="3.50.50.60">
    <property type="entry name" value="FAD/NAD(P)-binding domain"/>
    <property type="match status" value="2"/>
</dbReference>
<feature type="domain" description="FAD/NAD(P)-binding" evidence="2">
    <location>
        <begin position="6"/>
        <end position="308"/>
    </location>
</feature>
<dbReference type="PANTHER" id="PTHR42949:SF3">
    <property type="entry name" value="ANAEROBIC GLYCEROL-3-PHOSPHATE DEHYDROGENASE SUBUNIT B"/>
    <property type="match status" value="1"/>
</dbReference>
<dbReference type="GO" id="GO:0016491">
    <property type="term" value="F:oxidoreductase activity"/>
    <property type="evidence" value="ECO:0007669"/>
    <property type="project" value="UniProtKB-KW"/>
</dbReference>
<name>A0A7G6DYY8_THEFR</name>
<dbReference type="InterPro" id="IPR051691">
    <property type="entry name" value="Metab_Enz_Cyan_OpOx_G3PDH"/>
</dbReference>